<dbReference type="InterPro" id="IPR015943">
    <property type="entry name" value="WD40/YVTN_repeat-like_dom_sf"/>
</dbReference>
<dbReference type="PROSITE" id="PS50853">
    <property type="entry name" value="FN3"/>
    <property type="match status" value="3"/>
</dbReference>
<dbReference type="Pfam" id="PF14870">
    <property type="entry name" value="PSII_BNR"/>
    <property type="match status" value="2"/>
</dbReference>
<reference evidence="5 6" key="1">
    <citation type="journal article" date="2016" name="Nat. Commun.">
        <title>Thousands of microbial genomes shed light on interconnected biogeochemical processes in an aquifer system.</title>
        <authorList>
            <person name="Anantharaman K."/>
            <person name="Brown C.T."/>
            <person name="Hug L.A."/>
            <person name="Sharon I."/>
            <person name="Castelle C.J."/>
            <person name="Probst A.J."/>
            <person name="Thomas B.C."/>
            <person name="Singh A."/>
            <person name="Wilkins M.J."/>
            <person name="Karaoz U."/>
            <person name="Brodie E.L."/>
            <person name="Williams K.H."/>
            <person name="Hubbard S.S."/>
            <person name="Banfield J.F."/>
        </authorList>
    </citation>
    <scope>NUCLEOTIDE SEQUENCE [LARGE SCALE GENOMIC DNA]</scope>
</reference>
<dbReference type="GO" id="GO:0015979">
    <property type="term" value="P:photosynthesis"/>
    <property type="evidence" value="ECO:0007669"/>
    <property type="project" value="UniProtKB-KW"/>
</dbReference>
<keyword evidence="1" id="KW-0602">Photosynthesis</keyword>
<dbReference type="SUPFAM" id="SSF110296">
    <property type="entry name" value="Oligoxyloglucan reducing end-specific cellobiohydrolase"/>
    <property type="match status" value="2"/>
</dbReference>
<dbReference type="InterPro" id="IPR013783">
    <property type="entry name" value="Ig-like_fold"/>
</dbReference>
<dbReference type="SUPFAM" id="SSF49363">
    <property type="entry name" value="Purple acid phosphatase, N-terminal domain"/>
    <property type="match status" value="1"/>
</dbReference>
<dbReference type="PANTHER" id="PTHR47199">
    <property type="entry name" value="PHOTOSYSTEM II STABILITY/ASSEMBLY FACTOR HCF136, CHLOROPLASTIC"/>
    <property type="match status" value="1"/>
</dbReference>
<dbReference type="SUPFAM" id="SSF49265">
    <property type="entry name" value="Fibronectin type III"/>
    <property type="match status" value="3"/>
</dbReference>
<feature type="domain" description="Fibronectin type-III" evidence="4">
    <location>
        <begin position="1155"/>
        <end position="1249"/>
    </location>
</feature>
<evidence type="ECO:0000313" key="5">
    <source>
        <dbReference type="EMBL" id="OGZ01777.1"/>
    </source>
</evidence>
<dbReference type="PANTHER" id="PTHR47199:SF2">
    <property type="entry name" value="PHOTOSYSTEM II STABILITY_ASSEMBLY FACTOR HCF136, CHLOROPLASTIC"/>
    <property type="match status" value="1"/>
</dbReference>
<keyword evidence="3" id="KW-0812">Transmembrane</keyword>
<evidence type="ECO:0000256" key="3">
    <source>
        <dbReference type="SAM" id="Phobius"/>
    </source>
</evidence>
<feature type="domain" description="Fibronectin type-III" evidence="4">
    <location>
        <begin position="1251"/>
        <end position="1352"/>
    </location>
</feature>
<dbReference type="Gene3D" id="2.60.40.10">
    <property type="entry name" value="Immunoglobulins"/>
    <property type="match status" value="4"/>
</dbReference>
<organism evidence="5 6">
    <name type="scientific">Candidatus Liptonbacteria bacterium RIFCSPLOWO2_01_FULL_56_20</name>
    <dbReference type="NCBI Taxonomy" id="1798652"/>
    <lineage>
        <taxon>Bacteria</taxon>
        <taxon>Candidatus Liptoniibacteriota</taxon>
    </lineage>
</organism>
<accession>A0A1G2CKJ5</accession>
<sequence>MWRENEATQDAAIQPRAAHHLRPLHWALLAVSAGVLVAGFLFSNFSSAASSTFTQTSWDTQTSNATGHPPPANWTEYESKDSGISAGAAIFLSATVARTYKSGGKYSTGIFCLDVNTCWTADGALSGGISTRLIRKTTDGGSTWTFAETPVVSASETGFLNDVQFVDVNVGYASFSGSNANANTVFKSTDGGVTWSSTADFPSDNRTHGLFAINSSTVIAVRRNGVATSEIFRTTNGGTSWSDVGSGCDAPATGINDVHFPNSDYGYAVGQAGRVCKTTDGGATWAPATQTTSSIVAMNVVYFVSTSTGWVGGDSGLIYKTTDGGASWSLQTSNIINNITSLNCPSSDVCWIAGFNTGNIARTTNGGTDWTVLTPPLSLGPNYVFAVNASTAYAFFGSTGNSSGLYKTTNAGSNWSMVYPVSASTLPDSNSIAMVDASTLLFQNDPLIWRSTDSGATWTGMGTLSGVQEVFFVSSSTGWAATGNDDVYKTTDGGANWTIQMNDAGGSSSAGINSLHFTDSSTGWWTGADAGEFARTVNGGTTWTTSTVGTATWLDTFFISSSTGWLVGTGGAIKKSADGGAGWADQTSGTANDLYSVYCTDASNCFAAGAAGTIVKTANGGTSWSTATSGVTAPLYGVYFKDASLGFAVGASSTAIYSTSGGTSWTNLNVNFGGQAQAFTHVSGLSSTNSAYAAGESGVVVHLGFTYPSSQALISSAYDSTSSVNTIASVSWTEDTSLPSGTTVTISVRAASATSSLGSATWYDFTNATGGCSKNSGVVTCPTAAVPAALKDGSEDRWFQYKVTLTSTGANTPTVYDVSIGYVVNAAPGFNPGYGTNGVSVSQNSSSAVSISYSIRDPDTLSGTVNPGYITPSFEYDIGGGWVAIGSPYLGASDLGDKAVSEVSYAAYTATWNATSQIPGIYAPAAQIRILANDNEGANNTAYATSSAFILDTRQPTSTLLINVSGGSLNFTIQDDSDIEYRLSNNSDLSADGANGTSGAWQTVGATSTAASTTWNFTGTTSYVRLYAQARDAYGNTTSATAVAPAPASNMNIQDISNIGTSDFKEFISWNVYAATTSATFSKYEVHRSTGGAYSILTNILSSSTNYYLDPDVSSSTTYSYRVRIVDTDGDVADYSSVVSDRPDGQGGTDAAPPAISSVAVAETQATWARITWTTDEVSSSSVGHSVSPSVSFASSTEVASFVTSHSVVVGGLQPNTAYKYRVRSTDPFGNTATDDNGGAGYGFTTASGPVISGVTAINVADRSATIFWNTDTDSNSYVTYSINSSLSGSTQAGSGSMVGGPTSTLHQHRVNLTGLSPGTAYYYKVQSTDASDNTSIDTNNNSYYTFTTTRDLKAPVISNITTPVISSAQAVIVWQTDEPATTQAQYGTATGVYQNTTAKDNTLSAYHVVTLSSLSPSTAYYFLVKSDDEAGNEGVSSEQTFSTTATGQVTVVVAGGAPSPERDTTPPKISSVEATSTGAFNTTVTFTTSESSVAFVEYGGDTSYGSSAGSASYALNHGVRVGGLRVGTEYHFRVKALDNFGNAAFSPDQTVTTKFLAEAVPSLVTLENSEDIGKEIENVIESVLPSIVPPFISRPEATDVTENSATITWRTNVNAYSVVQYAGEDDYNTENANPYAVEVSDTANKVTDHRMRLIDLKPNTLYHFTVKSFSLPRAVSKSADLTFVTKAAKIQARVVEVKKDGFLVVWSTDEPTDSIVEYRNLITGEIDRKIDESKKAFHEVRIENLLPGTLYEVRVSGYNEKGNLIEAVSPIRVTTSRDVTPPVISSFKIETSLIPQRTDRAQAVVSWKTDEPATSIVYYEEGSGAAVPDKQLAQKAEITDNFVTNHVVLVSNLRPGSIYRVQVASADQAGNEAMLPVRATIIPRQAESVIDVIFKNFEETFRFLRNVGQ</sequence>
<dbReference type="Gene3D" id="2.130.10.10">
    <property type="entry name" value="YVTN repeat-like/Quinoprotein amine dehydrogenase"/>
    <property type="match status" value="3"/>
</dbReference>
<proteinExistence type="predicted"/>
<feature type="transmembrane region" description="Helical" evidence="3">
    <location>
        <begin position="24"/>
        <end position="42"/>
    </location>
</feature>
<dbReference type="GO" id="GO:0003993">
    <property type="term" value="F:acid phosphatase activity"/>
    <property type="evidence" value="ECO:0007669"/>
    <property type="project" value="InterPro"/>
</dbReference>
<keyword evidence="3" id="KW-1133">Transmembrane helix</keyword>
<dbReference type="Gene3D" id="2.60.40.380">
    <property type="entry name" value="Purple acid phosphatase-like, N-terminal"/>
    <property type="match status" value="3"/>
</dbReference>
<dbReference type="InterPro" id="IPR008963">
    <property type="entry name" value="Purple_acid_Pase-like_N"/>
</dbReference>
<gene>
    <name evidence="5" type="ORF">A3A43_00055</name>
</gene>
<dbReference type="SMART" id="SM00060">
    <property type="entry name" value="FN3"/>
    <property type="match status" value="8"/>
</dbReference>
<comment type="caution">
    <text evidence="5">The sequence shown here is derived from an EMBL/GenBank/DDBJ whole genome shotgun (WGS) entry which is preliminary data.</text>
</comment>
<dbReference type="SUPFAM" id="SSF50939">
    <property type="entry name" value="Sialidases"/>
    <property type="match status" value="1"/>
</dbReference>
<dbReference type="CDD" id="cd00063">
    <property type="entry name" value="FN3"/>
    <property type="match status" value="3"/>
</dbReference>
<evidence type="ECO:0000259" key="4">
    <source>
        <dbReference type="PROSITE" id="PS50853"/>
    </source>
</evidence>
<dbReference type="InterPro" id="IPR003961">
    <property type="entry name" value="FN3_dom"/>
</dbReference>
<dbReference type="InterPro" id="IPR036116">
    <property type="entry name" value="FN3_sf"/>
</dbReference>
<dbReference type="CDD" id="cd15482">
    <property type="entry name" value="Sialidase_non-viral"/>
    <property type="match status" value="1"/>
</dbReference>
<dbReference type="InterPro" id="IPR036278">
    <property type="entry name" value="Sialidase_sf"/>
</dbReference>
<keyword evidence="3" id="KW-0472">Membrane</keyword>
<dbReference type="EMBL" id="MHLC01000004">
    <property type="protein sequence ID" value="OGZ01777.1"/>
    <property type="molecule type" value="Genomic_DNA"/>
</dbReference>
<dbReference type="InterPro" id="IPR028203">
    <property type="entry name" value="PSII_CF48-like_dom"/>
</dbReference>
<dbReference type="Pfam" id="PF16656">
    <property type="entry name" value="Pur_ac_phosph_N"/>
    <property type="match status" value="2"/>
</dbReference>
<feature type="domain" description="Fibronectin type-III" evidence="4">
    <location>
        <begin position="1687"/>
        <end position="1779"/>
    </location>
</feature>
<evidence type="ECO:0000313" key="6">
    <source>
        <dbReference type="Proteomes" id="UP000178495"/>
    </source>
</evidence>
<dbReference type="GO" id="GO:0009523">
    <property type="term" value="C:photosystem II"/>
    <property type="evidence" value="ECO:0007669"/>
    <property type="project" value="UniProtKB-KW"/>
</dbReference>
<dbReference type="STRING" id="1798652.A3A43_00055"/>
<evidence type="ECO:0000256" key="1">
    <source>
        <dbReference type="ARBA" id="ARBA00022531"/>
    </source>
</evidence>
<dbReference type="Proteomes" id="UP000178495">
    <property type="component" value="Unassembled WGS sequence"/>
</dbReference>
<evidence type="ECO:0000256" key="2">
    <source>
        <dbReference type="ARBA" id="ARBA00023276"/>
    </source>
</evidence>
<name>A0A1G2CKJ5_9BACT</name>
<dbReference type="GO" id="GO:0046872">
    <property type="term" value="F:metal ion binding"/>
    <property type="evidence" value="ECO:0007669"/>
    <property type="project" value="InterPro"/>
</dbReference>
<keyword evidence="2" id="KW-0604">Photosystem II</keyword>
<dbReference type="InterPro" id="IPR015914">
    <property type="entry name" value="PAPs_N"/>
</dbReference>
<protein>
    <recommendedName>
        <fullName evidence="4">Fibronectin type-III domain-containing protein</fullName>
    </recommendedName>
</protein>